<proteinExistence type="predicted"/>
<evidence type="ECO:0000256" key="1">
    <source>
        <dbReference type="ARBA" id="ARBA00004273"/>
    </source>
</evidence>
<keyword evidence="2 7" id="KW-0812">Transmembrane</keyword>
<dbReference type="GO" id="GO:0005743">
    <property type="term" value="C:mitochondrial inner membrane"/>
    <property type="evidence" value="ECO:0007669"/>
    <property type="project" value="UniProtKB-SubCell"/>
</dbReference>
<name>A0A9P5VPE1_9FUNG</name>
<keyword evidence="6 7" id="KW-0472">Membrane</keyword>
<dbReference type="PANTHER" id="PTHR28264:SF1">
    <property type="entry name" value="CYTOCHROME C OXIDASE SUBUNIT 6C"/>
    <property type="match status" value="1"/>
</dbReference>
<keyword evidence="4 7" id="KW-1133">Transmembrane helix</keyword>
<gene>
    <name evidence="8" type="ORF">BG006_000330</name>
</gene>
<evidence type="ECO:0000256" key="6">
    <source>
        <dbReference type="ARBA" id="ARBA00023136"/>
    </source>
</evidence>
<protein>
    <submittedName>
        <fullName evidence="8">Uncharacterized protein</fullName>
    </submittedName>
</protein>
<dbReference type="Proteomes" id="UP000696485">
    <property type="component" value="Unassembled WGS sequence"/>
</dbReference>
<feature type="transmembrane region" description="Helical" evidence="7">
    <location>
        <begin position="12"/>
        <end position="32"/>
    </location>
</feature>
<dbReference type="PANTHER" id="PTHR28264">
    <property type="entry name" value="CYTOCHROME C OXIDASE SUBUNIT 7A"/>
    <property type="match status" value="1"/>
</dbReference>
<organism evidence="8 9">
    <name type="scientific">Podila minutissima</name>
    <dbReference type="NCBI Taxonomy" id="64525"/>
    <lineage>
        <taxon>Eukaryota</taxon>
        <taxon>Fungi</taxon>
        <taxon>Fungi incertae sedis</taxon>
        <taxon>Mucoromycota</taxon>
        <taxon>Mortierellomycotina</taxon>
        <taxon>Mortierellomycetes</taxon>
        <taxon>Mortierellales</taxon>
        <taxon>Mortierellaceae</taxon>
        <taxon>Podila</taxon>
    </lineage>
</organism>
<evidence type="ECO:0000313" key="9">
    <source>
        <dbReference type="Proteomes" id="UP000696485"/>
    </source>
</evidence>
<dbReference type="GO" id="GO:0006123">
    <property type="term" value="P:mitochondrial electron transport, cytochrome c to oxygen"/>
    <property type="evidence" value="ECO:0007669"/>
    <property type="project" value="TreeGrafter"/>
</dbReference>
<evidence type="ECO:0000256" key="3">
    <source>
        <dbReference type="ARBA" id="ARBA00022792"/>
    </source>
</evidence>
<sequence>MIAPVQNQLAKNMLTHIGVGLALGTAAAYGFWHKVVLTNREERSAFYVKYNANRA</sequence>
<dbReference type="CDD" id="cd22888">
    <property type="entry name" value="CcO_VIIa_fungal"/>
    <property type="match status" value="1"/>
</dbReference>
<evidence type="ECO:0000256" key="7">
    <source>
        <dbReference type="SAM" id="Phobius"/>
    </source>
</evidence>
<keyword evidence="3" id="KW-0999">Mitochondrion inner membrane</keyword>
<evidence type="ECO:0000256" key="4">
    <source>
        <dbReference type="ARBA" id="ARBA00022989"/>
    </source>
</evidence>
<keyword evidence="5" id="KW-0496">Mitochondrion</keyword>
<evidence type="ECO:0000256" key="5">
    <source>
        <dbReference type="ARBA" id="ARBA00023128"/>
    </source>
</evidence>
<dbReference type="EMBL" id="JAAAUY010000105">
    <property type="protein sequence ID" value="KAF9335329.1"/>
    <property type="molecule type" value="Genomic_DNA"/>
</dbReference>
<accession>A0A9P5VPE1</accession>
<evidence type="ECO:0000256" key="2">
    <source>
        <dbReference type="ARBA" id="ARBA00022692"/>
    </source>
</evidence>
<evidence type="ECO:0000313" key="8">
    <source>
        <dbReference type="EMBL" id="KAF9335329.1"/>
    </source>
</evidence>
<dbReference type="AlphaFoldDB" id="A0A9P5VPE1"/>
<reference evidence="8" key="1">
    <citation type="journal article" date="2020" name="Fungal Divers.">
        <title>Resolving the Mortierellaceae phylogeny through synthesis of multi-gene phylogenetics and phylogenomics.</title>
        <authorList>
            <person name="Vandepol N."/>
            <person name="Liber J."/>
            <person name="Desiro A."/>
            <person name="Na H."/>
            <person name="Kennedy M."/>
            <person name="Barry K."/>
            <person name="Grigoriev I.V."/>
            <person name="Miller A.N."/>
            <person name="O'Donnell K."/>
            <person name="Stajich J.E."/>
            <person name="Bonito G."/>
        </authorList>
    </citation>
    <scope>NUCLEOTIDE SEQUENCE</scope>
    <source>
        <strain evidence="8">NVP1</strain>
    </source>
</reference>
<dbReference type="GO" id="GO:0004129">
    <property type="term" value="F:cytochrome-c oxidase activity"/>
    <property type="evidence" value="ECO:0007669"/>
    <property type="project" value="TreeGrafter"/>
</dbReference>
<comment type="subcellular location">
    <subcellularLocation>
        <location evidence="1">Mitochondrion inner membrane</location>
    </subcellularLocation>
</comment>
<comment type="caution">
    <text evidence="8">The sequence shown here is derived from an EMBL/GenBank/DDBJ whole genome shotgun (WGS) entry which is preliminary data.</text>
</comment>
<keyword evidence="9" id="KW-1185">Reference proteome</keyword>